<dbReference type="RefSeq" id="WP_222988129.1">
    <property type="nucleotide sequence ID" value="NZ_JAINVV010000001.1"/>
</dbReference>
<sequence>MWAVRPIETRDLDALVDLAESLGPGMTTLPADRESLAAKVEGSVASFRGAVERAEAHFLLVLEDPESGTLLGTAALYPHVGAPYGFFSYKRLKLVQRSQALGIDSTVEMLSLANDYTGTTEVGTLAVRPELKGTGAGRLLARSRYMLAAAFPDLFSPLLMAEMRGWQDAEGHSPFWDAVGARFFSMDFATADRISALRGSDFIADLMPKHPIYINLLPESARDVIGKPHQDSAPAMAMLKREGFRFEGYVDVFDAGPQVHCDRDSIATVRLSREGPMTALPSAAQCDAPEYLLCSTVLERFRVAMAPGRAADGGIALSADAARALDVMVDDHVRWSPGSLVGT</sequence>
<dbReference type="PANTHER" id="PTHR30420">
    <property type="entry name" value="N-SUCCINYLARGININE DIHYDROLASE"/>
    <property type="match status" value="1"/>
</dbReference>
<keyword evidence="5" id="KW-1185">Reference proteome</keyword>
<dbReference type="InterPro" id="IPR016181">
    <property type="entry name" value="Acyl_CoA_acyltransferase"/>
</dbReference>
<evidence type="ECO:0000256" key="3">
    <source>
        <dbReference type="ARBA" id="ARBA00023315"/>
    </source>
</evidence>
<dbReference type="Pfam" id="PF04958">
    <property type="entry name" value="AstA"/>
    <property type="match status" value="1"/>
</dbReference>
<keyword evidence="1" id="KW-0056">Arginine metabolism</keyword>
<evidence type="ECO:0000313" key="5">
    <source>
        <dbReference type="Proteomes" id="UP000706039"/>
    </source>
</evidence>
<protein>
    <submittedName>
        <fullName evidence="4">Arginine N-succinyltransferase</fullName>
    </submittedName>
</protein>
<keyword evidence="3" id="KW-0012">Acyltransferase</keyword>
<evidence type="ECO:0000256" key="1">
    <source>
        <dbReference type="ARBA" id="ARBA00022503"/>
    </source>
</evidence>
<dbReference type="PANTHER" id="PTHR30420:SF1">
    <property type="entry name" value="ARGININE N-SUCCINYLTRANSFERASE"/>
    <property type="match status" value="1"/>
</dbReference>
<reference evidence="4 5" key="1">
    <citation type="submission" date="2021-08" db="EMBL/GenBank/DDBJ databases">
        <authorList>
            <person name="Tuo L."/>
        </authorList>
    </citation>
    <scope>NUCLEOTIDE SEQUENCE [LARGE SCALE GENOMIC DNA]</scope>
    <source>
        <strain evidence="4 5">JCM 31229</strain>
    </source>
</reference>
<accession>A0ABS7PLU2</accession>
<evidence type="ECO:0000313" key="4">
    <source>
        <dbReference type="EMBL" id="MBY8821039.1"/>
    </source>
</evidence>
<name>A0ABS7PLU2_9SPHN</name>
<comment type="caution">
    <text evidence="4">The sequence shown here is derived from an EMBL/GenBank/DDBJ whole genome shotgun (WGS) entry which is preliminary data.</text>
</comment>
<dbReference type="Gene3D" id="3.40.630.30">
    <property type="match status" value="1"/>
</dbReference>
<organism evidence="4 5">
    <name type="scientific">Sphingomonas colocasiae</name>
    <dbReference type="NCBI Taxonomy" id="1848973"/>
    <lineage>
        <taxon>Bacteria</taxon>
        <taxon>Pseudomonadati</taxon>
        <taxon>Pseudomonadota</taxon>
        <taxon>Alphaproteobacteria</taxon>
        <taxon>Sphingomonadales</taxon>
        <taxon>Sphingomonadaceae</taxon>
        <taxon>Sphingomonas</taxon>
    </lineage>
</organism>
<dbReference type="InterPro" id="IPR007041">
    <property type="entry name" value="Arg_succinylTrfase_AstA/AruG"/>
</dbReference>
<evidence type="ECO:0000256" key="2">
    <source>
        <dbReference type="ARBA" id="ARBA00022679"/>
    </source>
</evidence>
<dbReference type="NCBIfam" id="TIGR03243">
    <property type="entry name" value="arg_catab_AOST"/>
    <property type="match status" value="1"/>
</dbReference>
<dbReference type="EMBL" id="JAINVV010000001">
    <property type="protein sequence ID" value="MBY8821039.1"/>
    <property type="molecule type" value="Genomic_DNA"/>
</dbReference>
<dbReference type="Proteomes" id="UP000706039">
    <property type="component" value="Unassembled WGS sequence"/>
</dbReference>
<dbReference type="SUPFAM" id="SSF55729">
    <property type="entry name" value="Acyl-CoA N-acyltransferases (Nat)"/>
    <property type="match status" value="1"/>
</dbReference>
<gene>
    <name evidence="4" type="ORF">K7G82_01970</name>
</gene>
<keyword evidence="2" id="KW-0808">Transferase</keyword>
<proteinExistence type="predicted"/>